<organism evidence="10 11">
    <name type="scientific">Acrasis kona</name>
    <dbReference type="NCBI Taxonomy" id="1008807"/>
    <lineage>
        <taxon>Eukaryota</taxon>
        <taxon>Discoba</taxon>
        <taxon>Heterolobosea</taxon>
        <taxon>Tetramitia</taxon>
        <taxon>Eutetramitia</taxon>
        <taxon>Acrasidae</taxon>
        <taxon>Acrasis</taxon>
    </lineage>
</organism>
<keyword evidence="3" id="KW-0378">Hydrolase</keyword>
<comment type="cofactor">
    <cofactor evidence="6 8">
        <name>Mg(2+)</name>
        <dbReference type="ChEBI" id="CHEBI:18420"/>
    </cofactor>
    <cofactor evidence="6 8">
        <name>Mn(2+)</name>
        <dbReference type="ChEBI" id="CHEBI:29035"/>
    </cofactor>
    <text evidence="6 8">Probably binds two magnesium or manganese ions per subunit.</text>
</comment>
<evidence type="ECO:0000256" key="5">
    <source>
        <dbReference type="PIRSR" id="PIRSR604808-1"/>
    </source>
</evidence>
<dbReference type="AlphaFoldDB" id="A0AAW2YII5"/>
<keyword evidence="6" id="KW-0464">Manganese</keyword>
<dbReference type="Gene3D" id="3.60.10.10">
    <property type="entry name" value="Endonuclease/exonuclease/phosphatase"/>
    <property type="match status" value="1"/>
</dbReference>
<evidence type="ECO:0000259" key="9">
    <source>
        <dbReference type="Pfam" id="PF03372"/>
    </source>
</evidence>
<evidence type="ECO:0000256" key="3">
    <source>
        <dbReference type="ARBA" id="ARBA00022801"/>
    </source>
</evidence>
<evidence type="ECO:0000256" key="1">
    <source>
        <dbReference type="ARBA" id="ARBA00007092"/>
    </source>
</evidence>
<feature type="site" description="Important for catalytic activity" evidence="7">
    <location>
        <position position="277"/>
    </location>
</feature>
<evidence type="ECO:0000313" key="11">
    <source>
        <dbReference type="Proteomes" id="UP001431209"/>
    </source>
</evidence>
<dbReference type="EMBL" id="JAOPGA020000139">
    <property type="protein sequence ID" value="KAL0477087.1"/>
    <property type="molecule type" value="Genomic_DNA"/>
</dbReference>
<evidence type="ECO:0000256" key="4">
    <source>
        <dbReference type="ARBA" id="ARBA00022842"/>
    </source>
</evidence>
<feature type="binding site" evidence="6">
    <location>
        <position position="79"/>
    </location>
    <ligand>
        <name>Mg(2+)</name>
        <dbReference type="ChEBI" id="CHEBI:18420"/>
        <label>1</label>
    </ligand>
</feature>
<evidence type="ECO:0000256" key="2">
    <source>
        <dbReference type="ARBA" id="ARBA00022723"/>
    </source>
</evidence>
<dbReference type="SUPFAM" id="SSF56219">
    <property type="entry name" value="DNase I-like"/>
    <property type="match status" value="1"/>
</dbReference>
<feature type="active site" description="Proton donor/acceptor" evidence="5">
    <location>
        <position position="195"/>
    </location>
</feature>
<keyword evidence="2 6" id="KW-0479">Metal-binding</keyword>
<accession>A0AAW2YII5</accession>
<gene>
    <name evidence="10" type="ORF">AKO1_006039</name>
</gene>
<feature type="binding site" evidence="6">
    <location>
        <position position="197"/>
    </location>
    <ligand>
        <name>Mg(2+)</name>
        <dbReference type="ChEBI" id="CHEBI:18420"/>
        <label>1</label>
    </ligand>
</feature>
<dbReference type="Pfam" id="PF03372">
    <property type="entry name" value="Exo_endo_phos"/>
    <property type="match status" value="1"/>
</dbReference>
<name>A0AAW2YII5_9EUKA</name>
<proteinExistence type="inferred from homology"/>
<feature type="binding site" evidence="6">
    <location>
        <position position="303"/>
    </location>
    <ligand>
        <name>Mg(2+)</name>
        <dbReference type="ChEBI" id="CHEBI:18420"/>
        <label>1</label>
    </ligand>
</feature>
<feature type="binding site" evidence="6">
    <location>
        <position position="195"/>
    </location>
    <ligand>
        <name>Mg(2+)</name>
        <dbReference type="ChEBI" id="CHEBI:18420"/>
        <label>1</label>
    </ligand>
</feature>
<feature type="active site" description="Proton acceptor" evidence="5">
    <location>
        <position position="303"/>
    </location>
</feature>
<keyword evidence="11" id="KW-1185">Reference proteome</keyword>
<keyword evidence="4 6" id="KW-0460">Magnesium</keyword>
<dbReference type="InterPro" id="IPR005135">
    <property type="entry name" value="Endo/exonuclease/phosphatase"/>
</dbReference>
<comment type="similarity">
    <text evidence="1 8">Belongs to the DNA repair enzymes AP/ExoA family.</text>
</comment>
<dbReference type="PANTHER" id="PTHR22748:SF6">
    <property type="entry name" value="DNA-(APURINIC OR APYRIMIDINIC SITE) ENDONUCLEASE"/>
    <property type="match status" value="1"/>
</dbReference>
<dbReference type="NCBIfam" id="TIGR00633">
    <property type="entry name" value="xth"/>
    <property type="match status" value="1"/>
</dbReference>
<feature type="binding site" evidence="6">
    <location>
        <position position="302"/>
    </location>
    <ligand>
        <name>Mg(2+)</name>
        <dbReference type="ChEBI" id="CHEBI:18420"/>
        <label>1</label>
    </ligand>
</feature>
<dbReference type="GO" id="GO:0008311">
    <property type="term" value="F:double-stranded DNA 3'-5' DNA exonuclease activity"/>
    <property type="evidence" value="ECO:0007669"/>
    <property type="project" value="TreeGrafter"/>
</dbReference>
<feature type="binding site" evidence="6">
    <location>
        <position position="47"/>
    </location>
    <ligand>
        <name>Mg(2+)</name>
        <dbReference type="ChEBI" id="CHEBI:18420"/>
        <label>1</label>
    </ligand>
</feature>
<dbReference type="InterPro" id="IPR036691">
    <property type="entry name" value="Endo/exonu/phosph_ase_sf"/>
</dbReference>
<sequence length="311" mass="36048">MFLLKAQPRFLSYLLMKRKYNSLGDASKKMKTDNQNKNFEHKFISWNVNGIRALWNKESGNYLLNLVSEHNPTIIGLQETKLQAELESNFSNILTGYTAYFNSCTSKKGYSGTAVYISNKVQPISVSKGIGIEKHDIEGRSITVELQECYLIITYVPNSGKNFERLDYRSKEWDVDMKKYILGLQEKKPVVWAGDFNIALEDIDAHKQKANQNTDQEKILLQELMNKNHFIDAFRYLYPTKPNCFTYWVSVTYLTVTNVTKGYIGNMRNKDKGWRVDHFFVSEHLKDKVHDCFILKDHMGSDHCPIGLVLK</sequence>
<protein>
    <submittedName>
        <fullName evidence="10">AP endonuclease</fullName>
    </submittedName>
</protein>
<dbReference type="NCBIfam" id="TIGR00195">
    <property type="entry name" value="exoDNase_III"/>
    <property type="match status" value="1"/>
</dbReference>
<dbReference type="InterPro" id="IPR004808">
    <property type="entry name" value="AP_endonuc_1"/>
</dbReference>
<dbReference type="CDD" id="cd09087">
    <property type="entry name" value="Ape1-like_AP-endo"/>
    <property type="match status" value="1"/>
</dbReference>
<feature type="active site" evidence="5">
    <location>
        <position position="155"/>
    </location>
</feature>
<dbReference type="PANTHER" id="PTHR22748">
    <property type="entry name" value="AP ENDONUCLEASE"/>
    <property type="match status" value="1"/>
</dbReference>
<keyword evidence="10" id="KW-0255">Endonuclease</keyword>
<dbReference type="GO" id="GO:0008081">
    <property type="term" value="F:phosphoric diester hydrolase activity"/>
    <property type="evidence" value="ECO:0007669"/>
    <property type="project" value="TreeGrafter"/>
</dbReference>
<dbReference type="GO" id="GO:0046872">
    <property type="term" value="F:metal ion binding"/>
    <property type="evidence" value="ECO:0007669"/>
    <property type="project" value="UniProtKB-KW"/>
</dbReference>
<evidence type="ECO:0000256" key="7">
    <source>
        <dbReference type="PIRSR" id="PIRSR604808-3"/>
    </source>
</evidence>
<dbReference type="Proteomes" id="UP001431209">
    <property type="component" value="Unassembled WGS sequence"/>
</dbReference>
<comment type="caution">
    <text evidence="10">The sequence shown here is derived from an EMBL/GenBank/DDBJ whole genome shotgun (WGS) entry which is preliminary data.</text>
</comment>
<evidence type="ECO:0000256" key="8">
    <source>
        <dbReference type="RuleBase" id="RU362131"/>
    </source>
</evidence>
<dbReference type="GO" id="GO:0003906">
    <property type="term" value="F:DNA-(apurinic or apyrimidinic site) endonuclease activity"/>
    <property type="evidence" value="ECO:0007669"/>
    <property type="project" value="TreeGrafter"/>
</dbReference>
<evidence type="ECO:0000313" key="10">
    <source>
        <dbReference type="EMBL" id="KAL0477087.1"/>
    </source>
</evidence>
<dbReference type="GO" id="GO:0006284">
    <property type="term" value="P:base-excision repair"/>
    <property type="evidence" value="ECO:0007669"/>
    <property type="project" value="TreeGrafter"/>
</dbReference>
<feature type="domain" description="Endonuclease/exonuclease/phosphatase" evidence="9">
    <location>
        <begin position="44"/>
        <end position="303"/>
    </location>
</feature>
<dbReference type="PROSITE" id="PS51435">
    <property type="entry name" value="AP_NUCLEASE_F1_4"/>
    <property type="match status" value="1"/>
</dbReference>
<dbReference type="GO" id="GO:0005634">
    <property type="term" value="C:nucleus"/>
    <property type="evidence" value="ECO:0007669"/>
    <property type="project" value="TreeGrafter"/>
</dbReference>
<keyword evidence="10" id="KW-0540">Nuclease</keyword>
<evidence type="ECO:0000256" key="6">
    <source>
        <dbReference type="PIRSR" id="PIRSR604808-2"/>
    </source>
</evidence>
<keyword evidence="8" id="KW-0234">DNA repair</keyword>
<reference evidence="10 11" key="1">
    <citation type="submission" date="2024-03" db="EMBL/GenBank/DDBJ databases">
        <title>The Acrasis kona genome and developmental transcriptomes reveal deep origins of eukaryotic multicellular pathways.</title>
        <authorList>
            <person name="Sheikh S."/>
            <person name="Fu C.-J."/>
            <person name="Brown M.W."/>
            <person name="Baldauf S.L."/>
        </authorList>
    </citation>
    <scope>NUCLEOTIDE SEQUENCE [LARGE SCALE GENOMIC DNA]</scope>
    <source>
        <strain evidence="10 11">ATCC MYA-3509</strain>
    </source>
</reference>
<keyword evidence="8" id="KW-0227">DNA damage</keyword>
<feature type="site" description="Transition state stabilizer" evidence="7">
    <location>
        <position position="197"/>
    </location>
</feature>
<feature type="site" description="Interaction with DNA substrate" evidence="7">
    <location>
        <position position="303"/>
    </location>
</feature>